<dbReference type="EMBL" id="CP136521">
    <property type="protein sequence ID" value="WOD42999.1"/>
    <property type="molecule type" value="Genomic_DNA"/>
</dbReference>
<evidence type="ECO:0000313" key="3">
    <source>
        <dbReference type="Proteomes" id="UP001302486"/>
    </source>
</evidence>
<sequence length="171" mass="18791">MKKFNLFFIAFILILSSCSSDDASLITSGDILGTWKGTSLDYSGNTATNAQGQTINADFVGEAYDMNYTLTFKDDPKIVVSEGSYSLKLTTTVSGETMSQNMENIAFLEAESWSKNDNTLTVFNGDKSFDYTIVELTESLLKLSISTEEDLSQQGINIITTVNAIMTFSRD</sequence>
<organism evidence="2 3">
    <name type="scientific">Hwangdonia lutea</name>
    <dbReference type="NCBI Taxonomy" id="3075823"/>
    <lineage>
        <taxon>Bacteria</taxon>
        <taxon>Pseudomonadati</taxon>
        <taxon>Bacteroidota</taxon>
        <taxon>Flavobacteriia</taxon>
        <taxon>Flavobacteriales</taxon>
        <taxon>Flavobacteriaceae</taxon>
        <taxon>Hwangdonia</taxon>
    </lineage>
</organism>
<dbReference type="KEGG" id="hws:RNZ46_13475"/>
<feature type="chain" id="PRO_5041680846" description="Lipocalin-like domain-containing protein" evidence="1">
    <location>
        <begin position="24"/>
        <end position="171"/>
    </location>
</feature>
<name>A0AA97EKA3_9FLAO</name>
<dbReference type="RefSeq" id="WP_316982688.1">
    <property type="nucleotide sequence ID" value="NZ_CP136521.1"/>
</dbReference>
<evidence type="ECO:0000313" key="2">
    <source>
        <dbReference type="EMBL" id="WOD42999.1"/>
    </source>
</evidence>
<reference evidence="3" key="1">
    <citation type="submission" date="2024-06" db="EMBL/GenBank/DDBJ databases">
        <title>Hwangdonia haimaensis gen. nov., sp. nov., a member of the family Flavobacteriaceae isolated from the haima cold seep.</title>
        <authorList>
            <person name="Li J."/>
        </authorList>
    </citation>
    <scope>NUCLEOTIDE SEQUENCE [LARGE SCALE GENOMIC DNA]</scope>
    <source>
        <strain evidence="3">SCSIO 19198</strain>
    </source>
</reference>
<keyword evidence="3" id="KW-1185">Reference proteome</keyword>
<feature type="signal peptide" evidence="1">
    <location>
        <begin position="1"/>
        <end position="23"/>
    </location>
</feature>
<keyword evidence="1" id="KW-0732">Signal</keyword>
<protein>
    <recommendedName>
        <fullName evidence="4">Lipocalin-like domain-containing protein</fullName>
    </recommendedName>
</protein>
<evidence type="ECO:0008006" key="4">
    <source>
        <dbReference type="Google" id="ProtNLM"/>
    </source>
</evidence>
<gene>
    <name evidence="2" type="ORF">RNZ46_13475</name>
</gene>
<dbReference type="Proteomes" id="UP001302486">
    <property type="component" value="Chromosome"/>
</dbReference>
<dbReference type="AlphaFoldDB" id="A0AA97EKA3"/>
<proteinExistence type="predicted"/>
<evidence type="ECO:0000256" key="1">
    <source>
        <dbReference type="SAM" id="SignalP"/>
    </source>
</evidence>
<accession>A0AA97EKA3</accession>
<dbReference type="PROSITE" id="PS51257">
    <property type="entry name" value="PROKAR_LIPOPROTEIN"/>
    <property type="match status" value="1"/>
</dbReference>